<dbReference type="GO" id="GO:0003677">
    <property type="term" value="F:DNA binding"/>
    <property type="evidence" value="ECO:0007669"/>
    <property type="project" value="UniProtKB-UniRule"/>
</dbReference>
<proteinExistence type="predicted"/>
<comment type="subcellular location">
    <subcellularLocation>
        <location evidence="1 2">Nucleus</location>
    </subcellularLocation>
</comment>
<feature type="compositionally biased region" description="Pro residues" evidence="3">
    <location>
        <begin position="89"/>
        <end position="99"/>
    </location>
</feature>
<sequence>MFGEVKIWFQNRRMKWRNSKERELLASGGSREQTLPTKNNPNPDLSDVVDEARCKTAAKDDLNNHSGPGDDHHHLSLSPHKDQQHFQGPLPPKPPPQPPQGRDFVSTLAATLPGKIQIKDLSALSNYSKHTPYAFPSYAEGEADYSDEDINVTDDLVVSNNEDSDND</sequence>
<dbReference type="EMBL" id="JAXCGZ010001202">
    <property type="protein sequence ID" value="KAK7085315.1"/>
    <property type="molecule type" value="Genomic_DNA"/>
</dbReference>
<feature type="region of interest" description="Disordered" evidence="3">
    <location>
        <begin position="18"/>
        <end position="104"/>
    </location>
</feature>
<evidence type="ECO:0000256" key="3">
    <source>
        <dbReference type="SAM" id="MobiDB-lite"/>
    </source>
</evidence>
<keyword evidence="6" id="KW-1185">Reference proteome</keyword>
<protein>
    <submittedName>
        <fullName evidence="5">Homeodomain</fullName>
    </submittedName>
</protein>
<keyword evidence="2 5" id="KW-0238">DNA-binding</keyword>
<dbReference type="SUPFAM" id="SSF46689">
    <property type="entry name" value="Homeodomain-like"/>
    <property type="match status" value="1"/>
</dbReference>
<feature type="region of interest" description="Disordered" evidence="3">
    <location>
        <begin position="145"/>
        <end position="167"/>
    </location>
</feature>
<evidence type="ECO:0000313" key="6">
    <source>
        <dbReference type="Proteomes" id="UP001381693"/>
    </source>
</evidence>
<feature type="domain" description="Homeobox" evidence="4">
    <location>
        <begin position="1"/>
        <end position="19"/>
    </location>
</feature>
<dbReference type="InterPro" id="IPR051662">
    <property type="entry name" value="H2.0_Homeobox_NeuralPatt"/>
</dbReference>
<dbReference type="PANTHER" id="PTHR24331:SF0">
    <property type="entry name" value="DBX"/>
    <property type="match status" value="1"/>
</dbReference>
<dbReference type="PANTHER" id="PTHR24331">
    <property type="entry name" value="DBX"/>
    <property type="match status" value="1"/>
</dbReference>
<feature type="DNA-binding region" description="Homeobox" evidence="2">
    <location>
        <begin position="3"/>
        <end position="20"/>
    </location>
</feature>
<gene>
    <name evidence="5" type="primary">DBX1</name>
    <name evidence="5" type="ORF">SK128_021507</name>
</gene>
<feature type="compositionally biased region" description="Polar residues" evidence="3">
    <location>
        <begin position="30"/>
        <end position="43"/>
    </location>
</feature>
<evidence type="ECO:0000259" key="4">
    <source>
        <dbReference type="PROSITE" id="PS50071"/>
    </source>
</evidence>
<dbReference type="CDD" id="cd00086">
    <property type="entry name" value="homeodomain"/>
    <property type="match status" value="1"/>
</dbReference>
<accession>A0AAN9AFE4</accession>
<dbReference type="Gene3D" id="1.10.10.60">
    <property type="entry name" value="Homeodomain-like"/>
    <property type="match status" value="1"/>
</dbReference>
<evidence type="ECO:0000313" key="5">
    <source>
        <dbReference type="EMBL" id="KAK7085315.1"/>
    </source>
</evidence>
<keyword evidence="2 5" id="KW-0371">Homeobox</keyword>
<dbReference type="InterPro" id="IPR009057">
    <property type="entry name" value="Homeodomain-like_sf"/>
</dbReference>
<keyword evidence="2" id="KW-0539">Nucleus</keyword>
<organism evidence="5 6">
    <name type="scientific">Halocaridina rubra</name>
    <name type="common">Hawaiian red shrimp</name>
    <dbReference type="NCBI Taxonomy" id="373956"/>
    <lineage>
        <taxon>Eukaryota</taxon>
        <taxon>Metazoa</taxon>
        <taxon>Ecdysozoa</taxon>
        <taxon>Arthropoda</taxon>
        <taxon>Crustacea</taxon>
        <taxon>Multicrustacea</taxon>
        <taxon>Malacostraca</taxon>
        <taxon>Eumalacostraca</taxon>
        <taxon>Eucarida</taxon>
        <taxon>Decapoda</taxon>
        <taxon>Pleocyemata</taxon>
        <taxon>Caridea</taxon>
        <taxon>Atyoidea</taxon>
        <taxon>Atyidae</taxon>
        <taxon>Halocaridina</taxon>
    </lineage>
</organism>
<dbReference type="PROSITE" id="PS50071">
    <property type="entry name" value="HOMEOBOX_2"/>
    <property type="match status" value="1"/>
</dbReference>
<evidence type="ECO:0000256" key="1">
    <source>
        <dbReference type="ARBA" id="ARBA00004123"/>
    </source>
</evidence>
<dbReference type="AlphaFoldDB" id="A0AAN9AFE4"/>
<dbReference type="Proteomes" id="UP001381693">
    <property type="component" value="Unassembled WGS sequence"/>
</dbReference>
<name>A0AAN9AFE4_HALRR</name>
<reference evidence="5 6" key="1">
    <citation type="submission" date="2023-11" db="EMBL/GenBank/DDBJ databases">
        <title>Halocaridina rubra genome assembly.</title>
        <authorList>
            <person name="Smith C."/>
        </authorList>
    </citation>
    <scope>NUCLEOTIDE SEQUENCE [LARGE SCALE GENOMIC DNA]</scope>
    <source>
        <strain evidence="5">EP-1</strain>
        <tissue evidence="5">Whole</tissue>
    </source>
</reference>
<feature type="compositionally biased region" description="Basic and acidic residues" evidence="3">
    <location>
        <begin position="50"/>
        <end position="84"/>
    </location>
</feature>
<dbReference type="InterPro" id="IPR001356">
    <property type="entry name" value="HD"/>
</dbReference>
<comment type="caution">
    <text evidence="5">The sequence shown here is derived from an EMBL/GenBank/DDBJ whole genome shotgun (WGS) entry which is preliminary data.</text>
</comment>
<dbReference type="GO" id="GO:0006357">
    <property type="term" value="P:regulation of transcription by RNA polymerase II"/>
    <property type="evidence" value="ECO:0007669"/>
    <property type="project" value="TreeGrafter"/>
</dbReference>
<dbReference type="GO" id="GO:0005634">
    <property type="term" value="C:nucleus"/>
    <property type="evidence" value="ECO:0007669"/>
    <property type="project" value="UniProtKB-SubCell"/>
</dbReference>
<evidence type="ECO:0000256" key="2">
    <source>
        <dbReference type="PROSITE-ProRule" id="PRU00108"/>
    </source>
</evidence>